<feature type="transmembrane region" description="Helical" evidence="1">
    <location>
        <begin position="89"/>
        <end position="110"/>
    </location>
</feature>
<keyword evidence="1" id="KW-0812">Transmembrane</keyword>
<gene>
    <name evidence="2" type="ORF">ENS31_06700</name>
</gene>
<organism evidence="2">
    <name type="scientific">Ignavibacterium album</name>
    <dbReference type="NCBI Taxonomy" id="591197"/>
    <lineage>
        <taxon>Bacteria</taxon>
        <taxon>Pseudomonadati</taxon>
        <taxon>Ignavibacteriota</taxon>
        <taxon>Ignavibacteria</taxon>
        <taxon>Ignavibacteriales</taxon>
        <taxon>Ignavibacteriaceae</taxon>
        <taxon>Ignavibacterium</taxon>
    </lineage>
</organism>
<keyword evidence="1" id="KW-1133">Transmembrane helix</keyword>
<dbReference type="InterPro" id="IPR007272">
    <property type="entry name" value="Sulf_transp_TsuA/YedE"/>
</dbReference>
<name>A0A7V2ZJK7_9BACT</name>
<feature type="transmembrane region" description="Helical" evidence="1">
    <location>
        <begin position="122"/>
        <end position="145"/>
    </location>
</feature>
<comment type="caution">
    <text evidence="2">The sequence shown here is derived from an EMBL/GenBank/DDBJ whole genome shotgun (WGS) entry which is preliminary data.</text>
</comment>
<evidence type="ECO:0000313" key="2">
    <source>
        <dbReference type="EMBL" id="HFI91209.1"/>
    </source>
</evidence>
<keyword evidence="1" id="KW-0472">Membrane</keyword>
<dbReference type="Pfam" id="PF04143">
    <property type="entry name" value="Sulf_transp"/>
    <property type="match status" value="1"/>
</dbReference>
<sequence length="201" mass="22115">MNAPFYKFGLFNLDVSLIIAFIIGIGFGFALERGGFGSARILAAQFYFSNMRVLKVMFSAIVTAMLGVYYLSLIGFLDLSLIYISETYILPQMLGGLILGIGFVIGGYCPGTSVVSFATGKIDALIFILGVMFGIFIFGEIFPFITDFFYSTNMGSVTLPQFLHLSYGMVVFLVVIMAIGAFALAEWSEKKFAHRNPENQL</sequence>
<accession>A0A7V2ZJK7</accession>
<feature type="transmembrane region" description="Helical" evidence="1">
    <location>
        <begin position="165"/>
        <end position="185"/>
    </location>
</feature>
<feature type="transmembrane region" description="Helical" evidence="1">
    <location>
        <begin position="53"/>
        <end position="77"/>
    </location>
</feature>
<feature type="transmembrane region" description="Helical" evidence="1">
    <location>
        <begin position="15"/>
        <end position="32"/>
    </location>
</feature>
<dbReference type="AlphaFoldDB" id="A0A7V2ZJK7"/>
<dbReference type="GO" id="GO:0016740">
    <property type="term" value="F:transferase activity"/>
    <property type="evidence" value="ECO:0007669"/>
    <property type="project" value="UniProtKB-KW"/>
</dbReference>
<reference evidence="2" key="1">
    <citation type="journal article" date="2020" name="mSystems">
        <title>Genome- and Community-Level Interaction Insights into Carbon Utilization and Element Cycling Functions of Hydrothermarchaeota in Hydrothermal Sediment.</title>
        <authorList>
            <person name="Zhou Z."/>
            <person name="Liu Y."/>
            <person name="Xu W."/>
            <person name="Pan J."/>
            <person name="Luo Z.H."/>
            <person name="Li M."/>
        </authorList>
    </citation>
    <scope>NUCLEOTIDE SEQUENCE [LARGE SCALE GENOMIC DNA]</scope>
    <source>
        <strain evidence="2">SpSt-479</strain>
    </source>
</reference>
<proteinExistence type="predicted"/>
<keyword evidence="2" id="KW-0808">Transferase</keyword>
<protein>
    <submittedName>
        <fullName evidence="2">Sulfurtransferase</fullName>
    </submittedName>
</protein>
<dbReference type="EMBL" id="DSUJ01000008">
    <property type="protein sequence ID" value="HFI91209.1"/>
    <property type="molecule type" value="Genomic_DNA"/>
</dbReference>
<evidence type="ECO:0000256" key="1">
    <source>
        <dbReference type="SAM" id="Phobius"/>
    </source>
</evidence>